<feature type="transmembrane region" description="Helical" evidence="1">
    <location>
        <begin position="109"/>
        <end position="129"/>
    </location>
</feature>
<reference evidence="2 3" key="1">
    <citation type="submission" date="2015-09" db="EMBL/GenBank/DDBJ databases">
        <authorList>
            <consortium name="Pathogen Informatics"/>
        </authorList>
    </citation>
    <scope>NUCLEOTIDE SEQUENCE [LARGE SCALE GENOMIC DNA]</scope>
    <source>
        <strain evidence="2 3">2789STDY5834956</strain>
    </source>
</reference>
<feature type="transmembrane region" description="Helical" evidence="1">
    <location>
        <begin position="407"/>
        <end position="428"/>
    </location>
</feature>
<feature type="transmembrane region" description="Helical" evidence="1">
    <location>
        <begin position="324"/>
        <end position="348"/>
    </location>
</feature>
<dbReference type="Proteomes" id="UP000095563">
    <property type="component" value="Unassembled WGS sequence"/>
</dbReference>
<name>A0A174UIF9_9CLOT</name>
<feature type="transmembrane region" description="Helical" evidence="1">
    <location>
        <begin position="440"/>
        <end position="458"/>
    </location>
</feature>
<gene>
    <name evidence="2" type="ORF">ERS852568_02301</name>
</gene>
<feature type="transmembrane region" description="Helical" evidence="1">
    <location>
        <begin position="354"/>
        <end position="370"/>
    </location>
</feature>
<sequence length="931" mass="106657">MKILERIKKSTVCIYTGLFLILISLFLALFFIRNKTLIWNYDGINQHFSILYNYNEVIRNFISNPSEGLPQWSWSIGYGSDLLGTYAYYVLGDLFDYISLLFPLDKLEIVYSLLIVIRLYVVGLAFILYAKKMNFSKNATILGSISYAFSGFVMMSAIKHPYFINPLIILPLAFVCIENVLQNRKKYLFSIIVAIAIISNFYFFYMIAIISVLYALLRYFEVNKVQKMKFGKYFINLVIYFLIGILIAGIVLLPTLYSIFTSSRISGDTAKPSMLLYSSQYYFNLIYSSISSGSYPMWSILTLPILTFMFLPIFLRNRKKYSTYFYMLIIFFVMLFFPIVGLAMNGFASISNRWTLIFAFMSSVIICIGFDNIKKVSKKDILWMFGMLVFWGVFAFIKIGMPDISYNIFPSIFLGALIIGVILYNFKLDDFNDEKNNKKFFIVILVLLSVNIAFNNYYRYSPYGDNYIGQFVNRNKALDYYRNAFDGAEQNIKNMDSSFYRIAKTDNVSRGTTRNNSLVLNYNGIDSFLSINNGYLSEFSRALNNRSFTPNSPIINFDNRIIVSDIMGVKYYIGKKGKDSNLGPYVKKIENVGDYSIYKNENALPFGYVYKDILDINKFDKLNGLEKEQSLVYAASVSNDDVKSNVNTIPNKIKNIKFNTENSTAKILDDKIIVTKPNQKVILNITDETIPEGSLYVDISNLKFNPVSRKEVINKKAKKVSKTKIDREIYKIKNSILTGVDKGDGYKLTASYKGVNKSFNQTDSLNASEYFTMDSTLINLGYYKKESNNGQKITLIFNKPGKYTFDSINIFNLPIKEYSNEINDLKDNSMKLDSISNDKVTGTIDSKVNGVITFQIPYSKGWTLKIDGKETKTFPVNKAFLGANLNKGKHSIELTYKTPFLRIGMVCSFVGIILLIVISILNKKKFDKKIE</sequence>
<feature type="transmembrane region" description="Helical" evidence="1">
    <location>
        <begin position="900"/>
        <end position="921"/>
    </location>
</feature>
<feature type="transmembrane region" description="Helical" evidence="1">
    <location>
        <begin position="12"/>
        <end position="32"/>
    </location>
</feature>
<feature type="transmembrane region" description="Helical" evidence="1">
    <location>
        <begin position="296"/>
        <end position="315"/>
    </location>
</feature>
<dbReference type="AlphaFoldDB" id="A0A174UIF9"/>
<feature type="transmembrane region" description="Helical" evidence="1">
    <location>
        <begin position="382"/>
        <end position="401"/>
    </location>
</feature>
<feature type="transmembrane region" description="Helical" evidence="1">
    <location>
        <begin position="188"/>
        <end position="217"/>
    </location>
</feature>
<dbReference type="PANTHER" id="PTHR38454">
    <property type="entry name" value="INTEGRAL MEMBRANE PROTEIN-RELATED"/>
    <property type="match status" value="1"/>
</dbReference>
<dbReference type="InterPro" id="IPR018580">
    <property type="entry name" value="Uncharacterised_YfhO"/>
</dbReference>
<keyword evidence="1" id="KW-0812">Transmembrane</keyword>
<dbReference type="PANTHER" id="PTHR38454:SF1">
    <property type="entry name" value="INTEGRAL MEMBRANE PROTEIN"/>
    <property type="match status" value="1"/>
</dbReference>
<feature type="transmembrane region" description="Helical" evidence="1">
    <location>
        <begin position="272"/>
        <end position="290"/>
    </location>
</feature>
<feature type="transmembrane region" description="Helical" evidence="1">
    <location>
        <begin position="141"/>
        <end position="158"/>
    </location>
</feature>
<dbReference type="RefSeq" id="WP_055208127.1">
    <property type="nucleotide sequence ID" value="NZ_CZBO01000005.1"/>
</dbReference>
<evidence type="ECO:0000256" key="1">
    <source>
        <dbReference type="SAM" id="Phobius"/>
    </source>
</evidence>
<evidence type="ECO:0000313" key="3">
    <source>
        <dbReference type="Proteomes" id="UP000095563"/>
    </source>
</evidence>
<feature type="transmembrane region" description="Helical" evidence="1">
    <location>
        <begin position="164"/>
        <end position="181"/>
    </location>
</feature>
<proteinExistence type="predicted"/>
<organism evidence="2 3">
    <name type="scientific">Clostridium baratii</name>
    <dbReference type="NCBI Taxonomy" id="1561"/>
    <lineage>
        <taxon>Bacteria</taxon>
        <taxon>Bacillati</taxon>
        <taxon>Bacillota</taxon>
        <taxon>Clostridia</taxon>
        <taxon>Eubacteriales</taxon>
        <taxon>Clostridiaceae</taxon>
        <taxon>Clostridium</taxon>
    </lineage>
</organism>
<accession>A0A174UIF9</accession>
<keyword evidence="1" id="KW-1133">Transmembrane helix</keyword>
<dbReference type="EMBL" id="CZBO01000005">
    <property type="protein sequence ID" value="CUQ19818.1"/>
    <property type="molecule type" value="Genomic_DNA"/>
</dbReference>
<feature type="transmembrane region" description="Helical" evidence="1">
    <location>
        <begin position="237"/>
        <end position="260"/>
    </location>
</feature>
<dbReference type="Pfam" id="PF09586">
    <property type="entry name" value="YfhO"/>
    <property type="match status" value="1"/>
</dbReference>
<protein>
    <submittedName>
        <fullName evidence="2">Predicted membrane protein</fullName>
    </submittedName>
</protein>
<evidence type="ECO:0000313" key="2">
    <source>
        <dbReference type="EMBL" id="CUQ19818.1"/>
    </source>
</evidence>
<keyword evidence="1" id="KW-0472">Membrane</keyword>